<organism evidence="1 2">
    <name type="scientific">Olea europaea subsp. europaea</name>
    <dbReference type="NCBI Taxonomy" id="158383"/>
    <lineage>
        <taxon>Eukaryota</taxon>
        <taxon>Viridiplantae</taxon>
        <taxon>Streptophyta</taxon>
        <taxon>Embryophyta</taxon>
        <taxon>Tracheophyta</taxon>
        <taxon>Spermatophyta</taxon>
        <taxon>Magnoliopsida</taxon>
        <taxon>eudicotyledons</taxon>
        <taxon>Gunneridae</taxon>
        <taxon>Pentapetalae</taxon>
        <taxon>asterids</taxon>
        <taxon>lamiids</taxon>
        <taxon>Lamiales</taxon>
        <taxon>Oleaceae</taxon>
        <taxon>Oleeae</taxon>
        <taxon>Olea</taxon>
    </lineage>
</organism>
<evidence type="ECO:0000313" key="2">
    <source>
        <dbReference type="Proteomes" id="UP000594638"/>
    </source>
</evidence>
<gene>
    <name evidence="1" type="ORF">OLEA9_A009860</name>
</gene>
<comment type="caution">
    <text evidence="1">The sequence shown here is derived from an EMBL/GenBank/DDBJ whole genome shotgun (WGS) entry which is preliminary data.</text>
</comment>
<dbReference type="Gene3D" id="1.20.5.4130">
    <property type="match status" value="1"/>
</dbReference>
<dbReference type="AlphaFoldDB" id="A0A8S0SQ13"/>
<dbReference type="EMBL" id="CACTIH010005468">
    <property type="protein sequence ID" value="CAA2994192.1"/>
    <property type="molecule type" value="Genomic_DNA"/>
</dbReference>
<reference evidence="1 2" key="1">
    <citation type="submission" date="2019-12" db="EMBL/GenBank/DDBJ databases">
        <authorList>
            <person name="Alioto T."/>
            <person name="Alioto T."/>
            <person name="Gomez Garrido J."/>
        </authorList>
    </citation>
    <scope>NUCLEOTIDE SEQUENCE [LARGE SCALE GENOMIC DNA]</scope>
</reference>
<dbReference type="Gramene" id="OE9A009860T1">
    <property type="protein sequence ID" value="OE9A009860C1"/>
    <property type="gene ID" value="OE9A009860"/>
</dbReference>
<accession>A0A8S0SQ13</accession>
<protein>
    <submittedName>
        <fullName evidence="1">Uncharacterized protein</fullName>
    </submittedName>
</protein>
<evidence type="ECO:0000313" key="1">
    <source>
        <dbReference type="EMBL" id="CAA2994192.1"/>
    </source>
</evidence>
<name>A0A8S0SQ13_OLEEU</name>
<keyword evidence="2" id="KW-1185">Reference proteome</keyword>
<dbReference type="Proteomes" id="UP000594638">
    <property type="component" value="Unassembled WGS sequence"/>
</dbReference>
<sequence>MAYASLLSLAQTLEQIQHPQDQSLNVHHTEQRIIRSLNEKVNFLVDFLDVISPKSSENISDLEEKIRDAAYEAEDIFESSMSNQIDSKWEQKFKGLHKVIEELTTISEDLVKMMERKDLEIVKPRNTFQPA</sequence>
<dbReference type="OrthoDB" id="891293at2759"/>
<proteinExistence type="predicted"/>